<dbReference type="Proteomes" id="UP000676649">
    <property type="component" value="Chromosome"/>
</dbReference>
<dbReference type="EMBL" id="CP073754">
    <property type="protein sequence ID" value="QWF71348.1"/>
    <property type="molecule type" value="Genomic_DNA"/>
</dbReference>
<evidence type="ECO:0000313" key="1">
    <source>
        <dbReference type="EMBL" id="QWF71348.1"/>
    </source>
</evidence>
<organism evidence="1 2">
    <name type="scientific">Methylomonas paludis</name>
    <dbReference type="NCBI Taxonomy" id="1173101"/>
    <lineage>
        <taxon>Bacteria</taxon>
        <taxon>Pseudomonadati</taxon>
        <taxon>Pseudomonadota</taxon>
        <taxon>Gammaproteobacteria</taxon>
        <taxon>Methylococcales</taxon>
        <taxon>Methylococcaceae</taxon>
        <taxon>Methylomonas</taxon>
    </lineage>
</organism>
<dbReference type="RefSeq" id="WP_215583137.1">
    <property type="nucleotide sequence ID" value="NZ_CP073754.1"/>
</dbReference>
<accession>A0A975MNY3</accession>
<keyword evidence="2" id="KW-1185">Reference proteome</keyword>
<proteinExistence type="predicted"/>
<evidence type="ECO:0000313" key="2">
    <source>
        <dbReference type="Proteomes" id="UP000676649"/>
    </source>
</evidence>
<name>A0A975MNY3_9GAMM</name>
<sequence>MPQPFNERYKESRPIVRGGRDCLITRPDLAAHIANIAHMWTHIDVLFGVLLGVLTKSDASTSMMIYTSIVNNGTRFDILKKIVNSELNHDLIQQFAKIIKKYRQLSPSRNRIVHGMWAISDEKPDEIYLIDPNWHLNNLASWFGGEVVIKNKSKIEIDVYKINDFIDIQRNIIDFERLLNEFCSNSEIYINQVVIHDRIGN</sequence>
<gene>
    <name evidence="1" type="ORF">KEF85_02335</name>
</gene>
<dbReference type="KEGG" id="mpad:KEF85_02335"/>
<reference evidence="1" key="1">
    <citation type="submission" date="2021-04" db="EMBL/GenBank/DDBJ databases">
        <title>Draft genome sequence data of methanotrophic Methylovulum sp. strain S1L and Methylomonas sp. strain S2AM isolated from boreal lake water columns.</title>
        <authorList>
            <person name="Rissanen A.J."/>
            <person name="Mangayil R."/>
            <person name="Svenning M.M."/>
            <person name="Khanongnuch R."/>
        </authorList>
    </citation>
    <scope>NUCLEOTIDE SEQUENCE</scope>
    <source>
        <strain evidence="1">S2AM</strain>
    </source>
</reference>
<dbReference type="AlphaFoldDB" id="A0A975MNY3"/>
<protein>
    <submittedName>
        <fullName evidence="1">Uncharacterized protein</fullName>
    </submittedName>
</protein>